<protein>
    <submittedName>
        <fullName evidence="1">DUF2939 domain-containing protein</fullName>
    </submittedName>
</protein>
<name>A0A7S6VUL2_9GAMM</name>
<evidence type="ECO:0000313" key="2">
    <source>
        <dbReference type="Proteomes" id="UP000593966"/>
    </source>
</evidence>
<dbReference type="EMBL" id="CP048659">
    <property type="protein sequence ID" value="QOW45161.1"/>
    <property type="molecule type" value="Genomic_DNA"/>
</dbReference>
<dbReference type="AlphaFoldDB" id="A0A7S6VUL2"/>
<sequence>MRKVSYFLSFSVMLSLVLWFASPYWMLYQINQAIQHNQAAKISQYIDYPRVQASLEPQIQQKIISRLGLENNHTWFGRFSERVSDQLARQVVQTLVTPESIMVLMKGKALKEVIQLKISHVTAVMIQETKPLNQQVSNQWLSEKDKQHVITIHPNKVEAQYISLNTFQVIVPTFSQGKTQFIFQRHYIKWQLVGIYLI</sequence>
<organism evidence="1 2">
    <name type="scientific">Acinetobacter piscicola</name>
    <dbReference type="NCBI Taxonomy" id="2006115"/>
    <lineage>
        <taxon>Bacteria</taxon>
        <taxon>Pseudomonadati</taxon>
        <taxon>Pseudomonadota</taxon>
        <taxon>Gammaproteobacteria</taxon>
        <taxon>Moraxellales</taxon>
        <taxon>Moraxellaceae</taxon>
        <taxon>Acinetobacter</taxon>
    </lineage>
</organism>
<gene>
    <name evidence="1" type="ORF">G0028_04165</name>
</gene>
<dbReference type="Pfam" id="PF11159">
    <property type="entry name" value="DUF2939"/>
    <property type="match status" value="1"/>
</dbReference>
<proteinExistence type="predicted"/>
<accession>A0A7S6VUL2</accession>
<dbReference type="InterPro" id="IPR021330">
    <property type="entry name" value="DUF2939"/>
</dbReference>
<keyword evidence="2" id="KW-1185">Reference proteome</keyword>
<dbReference type="Proteomes" id="UP000593966">
    <property type="component" value="Chromosome"/>
</dbReference>
<evidence type="ECO:0000313" key="1">
    <source>
        <dbReference type="EMBL" id="QOW45161.1"/>
    </source>
</evidence>
<reference evidence="1 2" key="1">
    <citation type="submission" date="2020-02" db="EMBL/GenBank/DDBJ databases">
        <title>Tigecycline-resistant Acinetobacter species from pigs and migratory birds.</title>
        <authorList>
            <person name="Chen C."/>
            <person name="Sun J."/>
            <person name="Liao X.-P."/>
            <person name="Liu Y.-H."/>
        </authorList>
    </citation>
    <scope>NUCLEOTIDE SEQUENCE [LARGE SCALE GENOMIC DNA]</scope>
    <source>
        <strain evidence="1 2">YH12207_T</strain>
    </source>
</reference>
<dbReference type="RefSeq" id="WP_194088748.1">
    <property type="nucleotide sequence ID" value="NZ_CP048659.1"/>
</dbReference>